<feature type="domain" description="RNase H type-1" evidence="1">
    <location>
        <begin position="99"/>
        <end position="152"/>
    </location>
</feature>
<evidence type="ECO:0000259" key="1">
    <source>
        <dbReference type="Pfam" id="PF13456"/>
    </source>
</evidence>
<dbReference type="InterPro" id="IPR002156">
    <property type="entry name" value="RNaseH_domain"/>
</dbReference>
<gene>
    <name evidence="2" type="ORF">Gorai_004713</name>
</gene>
<dbReference type="Proteomes" id="UP000593578">
    <property type="component" value="Unassembled WGS sequence"/>
</dbReference>
<dbReference type="Pfam" id="PF13456">
    <property type="entry name" value="RVT_3"/>
    <property type="match status" value="1"/>
</dbReference>
<evidence type="ECO:0000313" key="2">
    <source>
        <dbReference type="EMBL" id="MBA0601539.1"/>
    </source>
</evidence>
<accession>A0A7J8QIZ5</accession>
<dbReference type="GO" id="GO:0003676">
    <property type="term" value="F:nucleic acid binding"/>
    <property type="evidence" value="ECO:0007669"/>
    <property type="project" value="InterPro"/>
</dbReference>
<evidence type="ECO:0000313" key="3">
    <source>
        <dbReference type="Proteomes" id="UP000593578"/>
    </source>
</evidence>
<name>A0A7J8QIZ5_GOSRA</name>
<proteinExistence type="predicted"/>
<sequence>MPSARPDSIYWSRSKTSTFSIKIAYWLLKQDSWNPNNEIWKLTWKYLGPQREDALHALRDCQVVKDVWLQVISSNLQNTFFSSSLIDWLSLNLEDHVGDGVVQTNIGLSAAGGVIQDNMGKWILRYNRFLEKCSVFTAELYGLLDSLTQLQKQ</sequence>
<feature type="non-terminal residue" evidence="2">
    <location>
        <position position="153"/>
    </location>
</feature>
<comment type="caution">
    <text evidence="2">The sequence shown here is derived from an EMBL/GenBank/DDBJ whole genome shotgun (WGS) entry which is preliminary data.</text>
</comment>
<reference evidence="2 3" key="1">
    <citation type="journal article" date="2019" name="Genome Biol. Evol.">
        <title>Insights into the evolution of the New World diploid cottons (Gossypium, subgenus Houzingenia) based on genome sequencing.</title>
        <authorList>
            <person name="Grover C.E."/>
            <person name="Arick M.A. 2nd"/>
            <person name="Thrash A."/>
            <person name="Conover J.L."/>
            <person name="Sanders W.S."/>
            <person name="Peterson D.G."/>
            <person name="Frelichowski J.E."/>
            <person name="Scheffler J.A."/>
            <person name="Scheffler B.E."/>
            <person name="Wendel J.F."/>
        </authorList>
    </citation>
    <scope>NUCLEOTIDE SEQUENCE [LARGE SCALE GENOMIC DNA]</scope>
    <source>
        <strain evidence="2">8</strain>
        <tissue evidence="2">Leaf</tissue>
    </source>
</reference>
<dbReference type="AlphaFoldDB" id="A0A7J8QIZ5"/>
<dbReference type="EMBL" id="JABEZZ010000012">
    <property type="protein sequence ID" value="MBA0601539.1"/>
    <property type="molecule type" value="Genomic_DNA"/>
</dbReference>
<dbReference type="GO" id="GO:0004523">
    <property type="term" value="F:RNA-DNA hybrid ribonuclease activity"/>
    <property type="evidence" value="ECO:0007669"/>
    <property type="project" value="InterPro"/>
</dbReference>
<protein>
    <recommendedName>
        <fullName evidence="1">RNase H type-1 domain-containing protein</fullName>
    </recommendedName>
</protein>
<organism evidence="2 3">
    <name type="scientific">Gossypium raimondii</name>
    <name type="common">Peruvian cotton</name>
    <name type="synonym">Gossypium klotzschianum subsp. raimondii</name>
    <dbReference type="NCBI Taxonomy" id="29730"/>
    <lineage>
        <taxon>Eukaryota</taxon>
        <taxon>Viridiplantae</taxon>
        <taxon>Streptophyta</taxon>
        <taxon>Embryophyta</taxon>
        <taxon>Tracheophyta</taxon>
        <taxon>Spermatophyta</taxon>
        <taxon>Magnoliopsida</taxon>
        <taxon>eudicotyledons</taxon>
        <taxon>Gunneridae</taxon>
        <taxon>Pentapetalae</taxon>
        <taxon>rosids</taxon>
        <taxon>malvids</taxon>
        <taxon>Malvales</taxon>
        <taxon>Malvaceae</taxon>
        <taxon>Malvoideae</taxon>
        <taxon>Gossypium</taxon>
    </lineage>
</organism>